<dbReference type="Proteomes" id="UP000053859">
    <property type="component" value="Unassembled WGS sequence"/>
</dbReference>
<evidence type="ECO:0000259" key="1">
    <source>
        <dbReference type="Pfam" id="PF14534"/>
    </source>
</evidence>
<dbReference type="InterPro" id="IPR032710">
    <property type="entry name" value="NTF2-like_dom_sf"/>
</dbReference>
<accession>A0A0K8PS48</accession>
<dbReference type="PATRIC" id="fig|146537.3.peg.5687"/>
<gene>
    <name evidence="2" type="ORF">SAZU_5406</name>
</gene>
<dbReference type="RefSeq" id="WP_059420863.1">
    <property type="nucleotide sequence ID" value="NZ_DF968341.1"/>
</dbReference>
<dbReference type="AlphaFoldDB" id="A0A0K8PS48"/>
<protein>
    <submittedName>
        <fullName evidence="2">SnoaL_3 multi-domain protein</fullName>
    </submittedName>
</protein>
<dbReference type="SUPFAM" id="SSF54427">
    <property type="entry name" value="NTF2-like"/>
    <property type="match status" value="1"/>
</dbReference>
<dbReference type="Pfam" id="PF14534">
    <property type="entry name" value="DUF4440"/>
    <property type="match status" value="1"/>
</dbReference>
<evidence type="ECO:0000313" key="2">
    <source>
        <dbReference type="EMBL" id="GAP50548.1"/>
    </source>
</evidence>
<sequence>MNDSPDAAAQEPGDDSADVLGFVDLAKEWAAAIVADDPARIARFMADEWVIVSESGIDPKEKFLSLVASGDLTHSAMDLRSRPRVRVYGDTALVTGRVTNTAHFRGEPYDADEWTTDVFVKRDGRWLCVLSHITPAAPH</sequence>
<reference evidence="2" key="1">
    <citation type="journal article" date="2015" name="Genome Announc.">
        <title>Draft Genome Sequence of Thiostrepton-Producing Streptomyces azureus ATCC 14921.</title>
        <authorList>
            <person name="Sakihara K."/>
            <person name="Maeda J."/>
            <person name="Tashiro K."/>
            <person name="Fujino Y."/>
            <person name="Kuhara S."/>
            <person name="Ohshima T."/>
            <person name="Ogata S."/>
            <person name="Doi K."/>
        </authorList>
    </citation>
    <scope>NUCLEOTIDE SEQUENCE [LARGE SCALE GENOMIC DNA]</scope>
    <source>
        <strain evidence="2">ATCC14921</strain>
    </source>
</reference>
<evidence type="ECO:0000313" key="3">
    <source>
        <dbReference type="Proteomes" id="UP000053859"/>
    </source>
</evidence>
<dbReference type="InterPro" id="IPR027843">
    <property type="entry name" value="DUF4440"/>
</dbReference>
<keyword evidence="3" id="KW-1185">Reference proteome</keyword>
<name>A0A0K8PS48_STRAJ</name>
<proteinExistence type="predicted"/>
<organism evidence="2 3">
    <name type="scientific">Streptomyces azureus</name>
    <dbReference type="NCBI Taxonomy" id="146537"/>
    <lineage>
        <taxon>Bacteria</taxon>
        <taxon>Bacillati</taxon>
        <taxon>Actinomycetota</taxon>
        <taxon>Actinomycetes</taxon>
        <taxon>Kitasatosporales</taxon>
        <taxon>Streptomycetaceae</taxon>
        <taxon>Streptomyces</taxon>
    </lineage>
</organism>
<dbReference type="OrthoDB" id="8114763at2"/>
<dbReference type="EMBL" id="DF968341">
    <property type="protein sequence ID" value="GAP50548.1"/>
    <property type="molecule type" value="Genomic_DNA"/>
</dbReference>
<feature type="domain" description="DUF4440" evidence="1">
    <location>
        <begin position="25"/>
        <end position="127"/>
    </location>
</feature>
<dbReference type="Gene3D" id="3.10.450.50">
    <property type="match status" value="1"/>
</dbReference>